<organism evidence="7 8">
    <name type="scientific">Lipomyces starkeyi NRRL Y-11557</name>
    <dbReference type="NCBI Taxonomy" id="675824"/>
    <lineage>
        <taxon>Eukaryota</taxon>
        <taxon>Fungi</taxon>
        <taxon>Dikarya</taxon>
        <taxon>Ascomycota</taxon>
        <taxon>Saccharomycotina</taxon>
        <taxon>Lipomycetes</taxon>
        <taxon>Lipomycetales</taxon>
        <taxon>Lipomycetaceae</taxon>
        <taxon>Lipomyces</taxon>
    </lineage>
</organism>
<evidence type="ECO:0000256" key="2">
    <source>
        <dbReference type="ARBA" id="ARBA00006289"/>
    </source>
</evidence>
<dbReference type="AlphaFoldDB" id="A0A1E3Q3Y1"/>
<dbReference type="InterPro" id="IPR057983">
    <property type="entry name" value="NAA35-like_N"/>
</dbReference>
<proteinExistence type="inferred from homology"/>
<dbReference type="OrthoDB" id="269405at2759"/>
<keyword evidence="8" id="KW-1185">Reference proteome</keyword>
<evidence type="ECO:0000256" key="4">
    <source>
        <dbReference type="SAM" id="MobiDB-lite"/>
    </source>
</evidence>
<dbReference type="GO" id="GO:0031417">
    <property type="term" value="C:NatC complex"/>
    <property type="evidence" value="ECO:0007669"/>
    <property type="project" value="InterPro"/>
</dbReference>
<reference evidence="7 8" key="1">
    <citation type="journal article" date="2016" name="Proc. Natl. Acad. Sci. U.S.A.">
        <title>Comparative genomics of biotechnologically important yeasts.</title>
        <authorList>
            <person name="Riley R."/>
            <person name="Haridas S."/>
            <person name="Wolfe K.H."/>
            <person name="Lopes M.R."/>
            <person name="Hittinger C.T."/>
            <person name="Goeker M."/>
            <person name="Salamov A.A."/>
            <person name="Wisecaver J.H."/>
            <person name="Long T.M."/>
            <person name="Calvey C.H."/>
            <person name="Aerts A.L."/>
            <person name="Barry K.W."/>
            <person name="Choi C."/>
            <person name="Clum A."/>
            <person name="Coughlan A.Y."/>
            <person name="Deshpande S."/>
            <person name="Douglass A.P."/>
            <person name="Hanson S.J."/>
            <person name="Klenk H.-P."/>
            <person name="LaButti K.M."/>
            <person name="Lapidus A."/>
            <person name="Lindquist E.A."/>
            <person name="Lipzen A.M."/>
            <person name="Meier-Kolthoff J.P."/>
            <person name="Ohm R.A."/>
            <person name="Otillar R.P."/>
            <person name="Pangilinan J.L."/>
            <person name="Peng Y."/>
            <person name="Rokas A."/>
            <person name="Rosa C.A."/>
            <person name="Scheuner C."/>
            <person name="Sibirny A.A."/>
            <person name="Slot J.C."/>
            <person name="Stielow J.B."/>
            <person name="Sun H."/>
            <person name="Kurtzman C.P."/>
            <person name="Blackwell M."/>
            <person name="Grigoriev I.V."/>
            <person name="Jeffries T.W."/>
        </authorList>
    </citation>
    <scope>NUCLEOTIDE SEQUENCE [LARGE SCALE GENOMIC DNA]</scope>
    <source>
        <strain evidence="7 8">NRRL Y-11557</strain>
    </source>
</reference>
<dbReference type="InterPro" id="IPR057982">
    <property type="entry name" value="TPR_NAA35"/>
</dbReference>
<comment type="subcellular location">
    <subcellularLocation>
        <location evidence="1">Cytoplasm</location>
    </subcellularLocation>
</comment>
<evidence type="ECO:0000259" key="5">
    <source>
        <dbReference type="Pfam" id="PF04112"/>
    </source>
</evidence>
<dbReference type="PANTHER" id="PTHR21373">
    <property type="entry name" value="GLUCOSE REPRESSIBLE PROTEIN MAK10"/>
    <property type="match status" value="1"/>
</dbReference>
<evidence type="ECO:0000313" key="7">
    <source>
        <dbReference type="EMBL" id="ODQ72405.1"/>
    </source>
</evidence>
<evidence type="ECO:0000259" key="6">
    <source>
        <dbReference type="Pfam" id="PF25789"/>
    </source>
</evidence>
<feature type="region of interest" description="Disordered" evidence="4">
    <location>
        <begin position="1"/>
        <end position="32"/>
    </location>
</feature>
<name>A0A1E3Q3Y1_LIPST</name>
<feature type="domain" description="NAA35-like N-terminal" evidence="5">
    <location>
        <begin position="59"/>
        <end position="226"/>
    </location>
</feature>
<dbReference type="PANTHER" id="PTHR21373:SF0">
    <property type="entry name" value="N-ALPHA-ACETYLTRANSFERASE 35, NATC AUXILIARY SUBUNIT"/>
    <property type="match status" value="1"/>
</dbReference>
<sequence length="800" mass="90644">MSTLEANGASPISNYATASDPTNVQRLGTGPSNIPIPPVAPNYVDITDVFAKEAQKIRPGELAMLETFELVNAINALEIMDLKMDTGLLDMLSRDKEFDTKANRAARQVLWVMDELFAMEMSWHTGGALSQTVFTCLYIEQALKNFNGCVSSAHFGDESNEVPISSDEDLESVFVHVVLREFVLGIIKTCDLSRRRLQCNEIMEDEDIVTQTYSLDLMQFVPVSKICSGLTDAINKMKRLKTESEKQHVHDQETADLLGCIDGFIVRLELRILAIKALDSVDDAPEKQIELLTGTGDLIRRVVSTNSLAEPLPVAFSIAIQGRLECGMPPRPKVEMSFGDAIATLERLINGIRDVLRIHDYGSLGDITTYFEEFAMRRPTELPYVRCQLFKRFFVHRKIFGKFLMRDAVIADITDLCCPSPALFAIDESHPCRQALDLFLTRAEVCFENLFSIMCHNRARLRQRLCGAIMDWDSLQVDSEHLESSVEMLEFSPLLPTDQRSSDEGIRALPLSSWVYFRKLQIMIWIVFMGFELDIYRLEEWPLMLWYGDYILGVMDSHVARIETILEITAAMRQDSTTHYTKSRKSKKNKGAKSISAMPASGALPPSQESIMRTRMWLAGLRSQIGVYKELCHGYMCFMAALVLAGCVRSFTASPVDPSKEEYTTPELLYKLRMKPFSTIGVPEVPSFETYQRLSDLRDWQIDSLLDNAQITVNNARNMTDVWSKLKPEQQINTKLVQESSAKMRRSLTRSCVGTNVAISVLRQMNLQHRSFVEENKLKISVLRDNFHPFFPVLSVSTRK</sequence>
<dbReference type="Pfam" id="PF04112">
    <property type="entry name" value="Mak10"/>
    <property type="match status" value="1"/>
</dbReference>
<keyword evidence="3" id="KW-0963">Cytoplasm</keyword>
<feature type="compositionally biased region" description="Basic residues" evidence="4">
    <location>
        <begin position="581"/>
        <end position="591"/>
    </location>
</feature>
<evidence type="ECO:0000313" key="8">
    <source>
        <dbReference type="Proteomes" id="UP000094385"/>
    </source>
</evidence>
<dbReference type="InterPro" id="IPR007244">
    <property type="entry name" value="Naa35_N"/>
</dbReference>
<dbReference type="STRING" id="675824.A0A1E3Q3Y1"/>
<feature type="domain" description="NAA35-like TPR repeats" evidence="6">
    <location>
        <begin position="356"/>
        <end position="794"/>
    </location>
</feature>
<dbReference type="Proteomes" id="UP000094385">
    <property type="component" value="Unassembled WGS sequence"/>
</dbReference>
<comment type="similarity">
    <text evidence="2">Belongs to the MAK10 family.</text>
</comment>
<gene>
    <name evidence="7" type="ORF">LIPSTDRAFT_3805</name>
</gene>
<dbReference type="EMBL" id="KV454295">
    <property type="protein sequence ID" value="ODQ72405.1"/>
    <property type="molecule type" value="Genomic_DNA"/>
</dbReference>
<feature type="region of interest" description="Disordered" evidence="4">
    <location>
        <begin position="578"/>
        <end position="606"/>
    </location>
</feature>
<protein>
    <submittedName>
        <fullName evidence="7">Uncharacterized protein</fullName>
    </submittedName>
</protein>
<accession>A0A1E3Q3Y1</accession>
<evidence type="ECO:0000256" key="1">
    <source>
        <dbReference type="ARBA" id="ARBA00004496"/>
    </source>
</evidence>
<evidence type="ECO:0000256" key="3">
    <source>
        <dbReference type="ARBA" id="ARBA00022490"/>
    </source>
</evidence>
<dbReference type="Pfam" id="PF25789">
    <property type="entry name" value="TPR_NAA35"/>
    <property type="match status" value="1"/>
</dbReference>